<keyword evidence="1" id="KW-0812">Transmembrane</keyword>
<dbReference type="AlphaFoldDB" id="A0A5D4MKU6"/>
<sequence length="246" mass="28341">MNKEDAFPTDSKKAKWGCLNWMVILIIVPLVLITGVFLYEMYYEERLLKVSNSPSNQFTIEIVEKGSAFWFGPSKVRIKYKGGQLDRAISNDGSTLSSSNVEVNWDQEDTANVTLYGDEQQPETIEIDFTDEQVKAVVIKEDVPGFKSSTVQSSESPNGQYRIEIREMTSLPDEGHGFHSIRVYYGKANRDLIMYEDYEPYQSEITSVDEYRVNWEGDERVSVKLMKKNQNFELNMYDSIDIDLTQ</sequence>
<gene>
    <name evidence="2" type="ORF">FZC84_02940</name>
</gene>
<keyword evidence="1" id="KW-0472">Membrane</keyword>
<feature type="transmembrane region" description="Helical" evidence="1">
    <location>
        <begin position="20"/>
        <end position="39"/>
    </location>
</feature>
<reference evidence="2 3" key="1">
    <citation type="submission" date="2019-08" db="EMBL/GenBank/DDBJ databases">
        <title>Bacillus genomes from the desert of Cuatro Cienegas, Coahuila.</title>
        <authorList>
            <person name="Olmedo-Alvarez G."/>
        </authorList>
    </citation>
    <scope>NUCLEOTIDE SEQUENCE [LARGE SCALE GENOMIC DNA]</scope>
    <source>
        <strain evidence="2 3">CH128b_4D</strain>
    </source>
</reference>
<accession>A0A5D4MKU6</accession>
<evidence type="ECO:0000256" key="1">
    <source>
        <dbReference type="SAM" id="Phobius"/>
    </source>
</evidence>
<protein>
    <submittedName>
        <fullName evidence="2">Uncharacterized protein</fullName>
    </submittedName>
</protein>
<dbReference type="EMBL" id="VTEG01000001">
    <property type="protein sequence ID" value="TYS01616.1"/>
    <property type="molecule type" value="Genomic_DNA"/>
</dbReference>
<proteinExistence type="predicted"/>
<evidence type="ECO:0000313" key="2">
    <source>
        <dbReference type="EMBL" id="TYS01616.1"/>
    </source>
</evidence>
<keyword evidence="1" id="KW-1133">Transmembrane helix</keyword>
<dbReference type="Proteomes" id="UP000325182">
    <property type="component" value="Unassembled WGS sequence"/>
</dbReference>
<name>A0A5D4MKU6_9BACI</name>
<dbReference type="RefSeq" id="WP_148952895.1">
    <property type="nucleotide sequence ID" value="NZ_VTEG01000001.1"/>
</dbReference>
<comment type="caution">
    <text evidence="2">The sequence shown here is derived from an EMBL/GenBank/DDBJ whole genome shotgun (WGS) entry which is preliminary data.</text>
</comment>
<evidence type="ECO:0000313" key="3">
    <source>
        <dbReference type="Proteomes" id="UP000325182"/>
    </source>
</evidence>
<organism evidence="2 3">
    <name type="scientific">Rossellomorea vietnamensis</name>
    <dbReference type="NCBI Taxonomy" id="218284"/>
    <lineage>
        <taxon>Bacteria</taxon>
        <taxon>Bacillati</taxon>
        <taxon>Bacillota</taxon>
        <taxon>Bacilli</taxon>
        <taxon>Bacillales</taxon>
        <taxon>Bacillaceae</taxon>
        <taxon>Rossellomorea</taxon>
    </lineage>
</organism>